<comment type="caution">
    <text evidence="2">The sequence shown here is derived from an EMBL/GenBank/DDBJ whole genome shotgun (WGS) entry which is preliminary data.</text>
</comment>
<evidence type="ECO:0000313" key="2">
    <source>
        <dbReference type="EMBL" id="PAX60268.1"/>
    </source>
</evidence>
<dbReference type="Pfam" id="PF01636">
    <property type="entry name" value="APH"/>
    <property type="match status" value="1"/>
</dbReference>
<dbReference type="OrthoDB" id="3806873at2"/>
<proteinExistence type="predicted"/>
<keyword evidence="2" id="KW-0418">Kinase</keyword>
<accession>A0A2A2TQ44</accession>
<keyword evidence="2" id="KW-0808">Transferase</keyword>
<evidence type="ECO:0000313" key="3">
    <source>
        <dbReference type="Proteomes" id="UP000218238"/>
    </source>
</evidence>
<dbReference type="GO" id="GO:0016301">
    <property type="term" value="F:kinase activity"/>
    <property type="evidence" value="ECO:0007669"/>
    <property type="project" value="UniProtKB-KW"/>
</dbReference>
<dbReference type="RefSeq" id="WP_095720236.1">
    <property type="nucleotide sequence ID" value="NZ_NTFS01000016.1"/>
</dbReference>
<gene>
    <name evidence="2" type="ORF">CK510_02755</name>
</gene>
<dbReference type="Gene3D" id="3.90.1200.10">
    <property type="match status" value="1"/>
</dbReference>
<dbReference type="EMBL" id="NTFS01000016">
    <property type="protein sequence ID" value="PAX60268.1"/>
    <property type="molecule type" value="Genomic_DNA"/>
</dbReference>
<sequence>MVFSLSSHNVIQYLQEAGLCSSEDGASADSELPQSSKNLNILVTLTGNHQLLVKQERCLGIDSGVDGIPHELFNEWLLHQLVQRFPVLGNISAMSSSVVYFDEANSILVRNYLSEYEELRSFYGDRGIFPEAIATAIGSSLAALHRTTYNYREYRNFMATAPQGVIRYQFFNPAQSIGAVSPEIFGGIPTEALEFYVRHQRDESLESAIADLAYDWNPCCLTHNDLKLENILVHSRWQHLDNCLIRLIDWETASWGEPAFDLGNLIADYLRIWLESLVMDSTLELKESLHLAVVPVEMVQPSILALTRAYLSAFPMILEYRQDFILRVVQFAGLALINQLEQNLKYSQHFDNGGIPMLEVAKTLVTMPQQSIETVFGVAESQIIEPMQKIHKIPKTEREQNLLRIYYEKPRLRGC</sequence>
<reference evidence="2 3" key="1">
    <citation type="submission" date="2017-08" db="EMBL/GenBank/DDBJ databases">
        <title>Draft genome sequence of filamentous cyanobacterium Calothrix elsteri CCALA 953.</title>
        <authorList>
            <person name="Gagunashvili A.N."/>
            <person name="Elster J."/>
            <person name="Andresson O.S."/>
        </authorList>
    </citation>
    <scope>NUCLEOTIDE SEQUENCE [LARGE SCALE GENOMIC DNA]</scope>
    <source>
        <strain evidence="2 3">CCALA 953</strain>
    </source>
</reference>
<name>A0A2A2TQ44_9CYAN</name>
<keyword evidence="3" id="KW-1185">Reference proteome</keyword>
<dbReference type="InterPro" id="IPR011009">
    <property type="entry name" value="Kinase-like_dom_sf"/>
</dbReference>
<organism evidence="2 3">
    <name type="scientific">Brunnivagina elsteri CCALA 953</name>
    <dbReference type="NCBI Taxonomy" id="987040"/>
    <lineage>
        <taxon>Bacteria</taxon>
        <taxon>Bacillati</taxon>
        <taxon>Cyanobacteriota</taxon>
        <taxon>Cyanophyceae</taxon>
        <taxon>Nostocales</taxon>
        <taxon>Calotrichaceae</taxon>
        <taxon>Brunnivagina</taxon>
    </lineage>
</organism>
<dbReference type="Proteomes" id="UP000218238">
    <property type="component" value="Unassembled WGS sequence"/>
</dbReference>
<dbReference type="AlphaFoldDB" id="A0A2A2TQ44"/>
<dbReference type="SUPFAM" id="SSF56112">
    <property type="entry name" value="Protein kinase-like (PK-like)"/>
    <property type="match status" value="1"/>
</dbReference>
<evidence type="ECO:0000259" key="1">
    <source>
        <dbReference type="Pfam" id="PF01636"/>
    </source>
</evidence>
<dbReference type="InterPro" id="IPR002575">
    <property type="entry name" value="Aminoglycoside_PTrfase"/>
</dbReference>
<feature type="domain" description="Aminoglycoside phosphotransferase" evidence="1">
    <location>
        <begin position="130"/>
        <end position="274"/>
    </location>
</feature>
<protein>
    <submittedName>
        <fullName evidence="2">LPS biosynthesis choline kinase</fullName>
    </submittedName>
</protein>